<dbReference type="AlphaFoldDB" id="A0A845HYF7"/>
<dbReference type="Proteomes" id="UP000444316">
    <property type="component" value="Unassembled WGS sequence"/>
</dbReference>
<organism evidence="8 9">
    <name type="scientific">Duganella fentianensis</name>
    <dbReference type="NCBI Taxonomy" id="2692177"/>
    <lineage>
        <taxon>Bacteria</taxon>
        <taxon>Pseudomonadati</taxon>
        <taxon>Pseudomonadota</taxon>
        <taxon>Betaproteobacteria</taxon>
        <taxon>Burkholderiales</taxon>
        <taxon>Oxalobacteraceae</taxon>
        <taxon>Telluria group</taxon>
        <taxon>Duganella</taxon>
    </lineage>
</organism>
<evidence type="ECO:0000256" key="1">
    <source>
        <dbReference type="ARBA" id="ARBA00004141"/>
    </source>
</evidence>
<evidence type="ECO:0000259" key="6">
    <source>
        <dbReference type="Pfam" id="PF01433"/>
    </source>
</evidence>
<dbReference type="InterPro" id="IPR014782">
    <property type="entry name" value="Peptidase_M1_dom"/>
</dbReference>
<dbReference type="InterPro" id="IPR027268">
    <property type="entry name" value="Peptidase_M4/M1_CTD_sf"/>
</dbReference>
<feature type="transmembrane region" description="Helical" evidence="5">
    <location>
        <begin position="572"/>
        <end position="597"/>
    </location>
</feature>
<dbReference type="GO" id="GO:0005615">
    <property type="term" value="C:extracellular space"/>
    <property type="evidence" value="ECO:0007669"/>
    <property type="project" value="TreeGrafter"/>
</dbReference>
<evidence type="ECO:0000256" key="2">
    <source>
        <dbReference type="ARBA" id="ARBA00022692"/>
    </source>
</evidence>
<feature type="transmembrane region" description="Helical" evidence="5">
    <location>
        <begin position="418"/>
        <end position="439"/>
    </location>
</feature>
<feature type="transmembrane region" description="Helical" evidence="5">
    <location>
        <begin position="451"/>
        <end position="473"/>
    </location>
</feature>
<feature type="transmembrane region" description="Helical" evidence="5">
    <location>
        <begin position="529"/>
        <end position="551"/>
    </location>
</feature>
<dbReference type="RefSeq" id="WP_161035635.1">
    <property type="nucleotide sequence ID" value="NZ_WWCL01000003.1"/>
</dbReference>
<name>A0A845HYF7_9BURK</name>
<dbReference type="EMBL" id="WWCL01000003">
    <property type="protein sequence ID" value="MYN46029.1"/>
    <property type="molecule type" value="Genomic_DNA"/>
</dbReference>
<dbReference type="GO" id="GO:0043171">
    <property type="term" value="P:peptide catabolic process"/>
    <property type="evidence" value="ECO:0007669"/>
    <property type="project" value="TreeGrafter"/>
</dbReference>
<feature type="domain" description="Peptidase M1 membrane alanine aminopeptidase" evidence="6">
    <location>
        <begin position="895"/>
        <end position="1082"/>
    </location>
</feature>
<feature type="transmembrane region" description="Helical" evidence="5">
    <location>
        <begin position="101"/>
        <end position="126"/>
    </location>
</feature>
<dbReference type="GO" id="GO:0042277">
    <property type="term" value="F:peptide binding"/>
    <property type="evidence" value="ECO:0007669"/>
    <property type="project" value="TreeGrafter"/>
</dbReference>
<sequence length="1210" mass="134674">MWSEFFRFDVRYQLRQPLLWMVTLALMLLGWFSASSDAIRIGGSAGNAYLNAPVIIANQLAILSVLALFLVTMLIAGSVLRDTESGMADLLYTTPMRKSAYLLGRFLAGWLCCLLVFVLVTLSMLAASALGGADPERLGPLTLWPYAWSLGVLLLPNLLFVTALLMLLATLTRSLLMVYVGVLAFMVLWSAAGLLAQRQDGLLLSALLDPFALRALAQATRYYTSTEINQRLPQLTGALLANRVLWTLAALAMLALTVWRFQPLRAGTARQRWSGRLASRLRRQPAAAPVPASPAPAPWLRRAPRLAAATPWLQCWNMLAFDVRAMVRSLPFLIMLLLGLVNFLVNYLVGGTRLDSTPYPLTRLMLQELDGGLNFVLGLVLLFYSGELVYKDRQARIDGLTDAMPVADWVPMLARCGALLALVVLFTAAGVPVAMLIQLVQGGVDYQPGLYLQGSLLAASWYGLMALALLALQVLAGHKYLGYALGVVLLLSERLLQGLGMDNHLYSYAALPTLLYSDMNGYGHYLKGWAWFALYWTLFAGALLMLAQAFWPRGQMPRWHQRWRLALAPAGALRGGRGAALLLSLGAWAACGGWIYYNTSVLNLYLTPAQRLDLRADYEKTWRSTLAVSQPRLVSVQAQVDLYPQQQRAEIRGHYLLQNKGSTALDSLQLQRSSGAEGGTVSRVRTEFLNLPPHTVLRDDQRHGVLLLRLAQPLAPGAQLALDFRLSIEHPGFSNSGRPVPINDNGTLFTFDEFFPQLGYQTARELDDRNARRARGLGEPHRNPARSELAAVQENYLKPLGIQADLVAFDAIVSTAGDQTAMAPGSLKRQWQQQGRNYFHYQLSRPTLPFLSFQSARWQVRSADWQGIPIRVYYHPRHAYNVDRMLAGARAALDYNSRHFGPYPYDELRILETPLYQSYARSFPMTIPFSESLGFINDVRDPAKVDHVFYVTAHEVAHHWWGEQVIAAHMQGGPLITESLAEYAALMTTEQQYGKAAVQRLLRWDLDEYLRGRSADRIGELPLAQVDEQVYLQYRKGSLAFYRLRAALGEAAVNQALRSLLTAHRYQPAPYVTSADLLAQLRAQTPAAQQPLLTDLFERIVLYDNRVLAASTRQRPDGRWEVTLKLRLDKLVADGAGREVAQAYDEPLELAVYGAAGQSLYRGWQHLPAGVSSVTLLLDGARDRPARVVLDPEQLLIDRNLADNSRQFGP</sequence>
<feature type="domain" description="ABC-2 type transporter transmembrane" evidence="7">
    <location>
        <begin position="56"/>
        <end position="191"/>
    </location>
</feature>
<feature type="transmembrane region" description="Helical" evidence="5">
    <location>
        <begin position="146"/>
        <end position="169"/>
    </location>
</feature>
<dbReference type="Pfam" id="PF12698">
    <property type="entry name" value="ABC2_membrane_3"/>
    <property type="match status" value="1"/>
</dbReference>
<evidence type="ECO:0000313" key="8">
    <source>
        <dbReference type="EMBL" id="MYN46029.1"/>
    </source>
</evidence>
<feature type="transmembrane region" description="Helical" evidence="5">
    <location>
        <begin position="54"/>
        <end position="80"/>
    </location>
</feature>
<dbReference type="PANTHER" id="PTHR11533">
    <property type="entry name" value="PROTEASE M1 ZINC METALLOPROTEASE"/>
    <property type="match status" value="1"/>
</dbReference>
<evidence type="ECO:0000256" key="4">
    <source>
        <dbReference type="ARBA" id="ARBA00023136"/>
    </source>
</evidence>
<evidence type="ECO:0000256" key="5">
    <source>
        <dbReference type="SAM" id="Phobius"/>
    </source>
</evidence>
<feature type="transmembrane region" description="Helical" evidence="5">
    <location>
        <begin position="480"/>
        <end position="497"/>
    </location>
</feature>
<dbReference type="InterPro" id="IPR013525">
    <property type="entry name" value="ABC2_TM"/>
</dbReference>
<keyword evidence="4 5" id="KW-0472">Membrane</keyword>
<dbReference type="GO" id="GO:0140359">
    <property type="term" value="F:ABC-type transporter activity"/>
    <property type="evidence" value="ECO:0007669"/>
    <property type="project" value="InterPro"/>
</dbReference>
<dbReference type="GO" id="GO:0008270">
    <property type="term" value="F:zinc ion binding"/>
    <property type="evidence" value="ECO:0007669"/>
    <property type="project" value="InterPro"/>
</dbReference>
<comment type="caution">
    <text evidence="8">The sequence shown here is derived from an EMBL/GenBank/DDBJ whole genome shotgun (WGS) entry which is preliminary data.</text>
</comment>
<evidence type="ECO:0000259" key="7">
    <source>
        <dbReference type="Pfam" id="PF12698"/>
    </source>
</evidence>
<dbReference type="SUPFAM" id="SSF55486">
    <property type="entry name" value="Metalloproteases ('zincins'), catalytic domain"/>
    <property type="match status" value="1"/>
</dbReference>
<feature type="transmembrane region" description="Helical" evidence="5">
    <location>
        <begin position="176"/>
        <end position="196"/>
    </location>
</feature>
<dbReference type="Pfam" id="PF01433">
    <property type="entry name" value="Peptidase_M1"/>
    <property type="match status" value="1"/>
</dbReference>
<protein>
    <submittedName>
        <fullName evidence="8">ABC transporter permease</fullName>
    </submittedName>
</protein>
<keyword evidence="3 5" id="KW-1133">Transmembrane helix</keyword>
<feature type="transmembrane region" description="Helical" evidence="5">
    <location>
        <begin position="369"/>
        <end position="390"/>
    </location>
</feature>
<feature type="transmembrane region" description="Helical" evidence="5">
    <location>
        <begin position="244"/>
        <end position="262"/>
    </location>
</feature>
<evidence type="ECO:0000256" key="3">
    <source>
        <dbReference type="ARBA" id="ARBA00022989"/>
    </source>
</evidence>
<dbReference type="GO" id="GO:0070006">
    <property type="term" value="F:metalloaminopeptidase activity"/>
    <property type="evidence" value="ECO:0007669"/>
    <property type="project" value="TreeGrafter"/>
</dbReference>
<dbReference type="GO" id="GO:0016020">
    <property type="term" value="C:membrane"/>
    <property type="evidence" value="ECO:0007669"/>
    <property type="project" value="UniProtKB-SubCell"/>
</dbReference>
<dbReference type="PANTHER" id="PTHR11533:SF174">
    <property type="entry name" value="PUROMYCIN-SENSITIVE AMINOPEPTIDASE-RELATED"/>
    <property type="match status" value="1"/>
</dbReference>
<reference evidence="8" key="1">
    <citation type="submission" date="2019-12" db="EMBL/GenBank/DDBJ databases">
        <title>Novel species isolated from a subtropical stream in China.</title>
        <authorList>
            <person name="Lu H."/>
        </authorList>
    </citation>
    <scope>NUCLEOTIDE SEQUENCE [LARGE SCALE GENOMIC DNA]</scope>
    <source>
        <strain evidence="8">FT93W</strain>
    </source>
</reference>
<feature type="transmembrane region" description="Helical" evidence="5">
    <location>
        <begin position="330"/>
        <end position="349"/>
    </location>
</feature>
<dbReference type="Gene3D" id="1.10.390.10">
    <property type="entry name" value="Neutral Protease Domain 2"/>
    <property type="match status" value="1"/>
</dbReference>
<keyword evidence="9" id="KW-1185">Reference proteome</keyword>
<dbReference type="InterPro" id="IPR050344">
    <property type="entry name" value="Peptidase_M1_aminopeptidases"/>
</dbReference>
<evidence type="ECO:0000313" key="9">
    <source>
        <dbReference type="Proteomes" id="UP000444316"/>
    </source>
</evidence>
<comment type="subcellular location">
    <subcellularLocation>
        <location evidence="1">Membrane</location>
        <topology evidence="1">Multi-pass membrane protein</topology>
    </subcellularLocation>
</comment>
<dbReference type="GO" id="GO:0005737">
    <property type="term" value="C:cytoplasm"/>
    <property type="evidence" value="ECO:0007669"/>
    <property type="project" value="TreeGrafter"/>
</dbReference>
<proteinExistence type="predicted"/>
<gene>
    <name evidence="8" type="ORF">GTP23_13315</name>
</gene>
<accession>A0A845HYF7</accession>
<keyword evidence="2 5" id="KW-0812">Transmembrane</keyword>